<dbReference type="GO" id="GO:0005886">
    <property type="term" value="C:plasma membrane"/>
    <property type="evidence" value="ECO:0007669"/>
    <property type="project" value="TreeGrafter"/>
</dbReference>
<dbReference type="GO" id="GO:0099621">
    <property type="term" value="F:undecaprenyl-phosphate 4-deoxy-4-formamido-L-arabinose transferase activity"/>
    <property type="evidence" value="ECO:0007669"/>
    <property type="project" value="TreeGrafter"/>
</dbReference>
<accession>A0A2U1SXJ9</accession>
<sequence length="342" mass="36672">MHSISVVIPVYKGETSLPSLIEELLPLTTESRTQGGRRYVVAEIILVHDNGPDASDVTIRALCDDHDVVRALWLSRNFGQHAATIAGMSSSTSEWIVTMDEDGQHDPAAIPSFLDAAMDQRASLVYAKPSNPPPHGAVRNAASRGAKRALNLLFGGNQSQDFQSYRLVRGVIGRQLAAVAVSGVYLDVALGWVTDRVVSVPVFLREEADRPSGYNYKSLFAHFWRMVLSSGTRGLRIVSFLGITLAAVGILMALYFVGAWMVGSVEVPGWTSQVVITLMCSGAILVSLGVIAEYIGVTLNVAMGRPLYLIVDAPFYTLPVDVAPAADDAGDSSAGTEIAPER</sequence>
<dbReference type="EMBL" id="QEEX01000002">
    <property type="protein sequence ID" value="PWB96355.1"/>
    <property type="molecule type" value="Genomic_DNA"/>
</dbReference>
<evidence type="ECO:0000259" key="10">
    <source>
        <dbReference type="Pfam" id="PF00535"/>
    </source>
</evidence>
<dbReference type="PANTHER" id="PTHR48090">
    <property type="entry name" value="UNDECAPRENYL-PHOSPHATE 4-DEOXY-4-FORMAMIDO-L-ARABINOSE TRANSFERASE-RELATED"/>
    <property type="match status" value="1"/>
</dbReference>
<keyword evidence="8 9" id="KW-0472">Membrane</keyword>
<dbReference type="GO" id="GO:0009103">
    <property type="term" value="P:lipopolysaccharide biosynthetic process"/>
    <property type="evidence" value="ECO:0007669"/>
    <property type="project" value="UniProtKB-KW"/>
</dbReference>
<dbReference type="InterPro" id="IPR001173">
    <property type="entry name" value="Glyco_trans_2-like"/>
</dbReference>
<dbReference type="InterPro" id="IPR050256">
    <property type="entry name" value="Glycosyltransferase_2"/>
</dbReference>
<evidence type="ECO:0000256" key="3">
    <source>
        <dbReference type="ARBA" id="ARBA00022676"/>
    </source>
</evidence>
<gene>
    <name evidence="11" type="ORF">DF220_11635</name>
</gene>
<evidence type="ECO:0000256" key="5">
    <source>
        <dbReference type="ARBA" id="ARBA00022692"/>
    </source>
</evidence>
<evidence type="ECO:0000256" key="4">
    <source>
        <dbReference type="ARBA" id="ARBA00022679"/>
    </source>
</evidence>
<protein>
    <submittedName>
        <fullName evidence="11">Mannosyltransferase</fullName>
    </submittedName>
</protein>
<dbReference type="Pfam" id="PF00535">
    <property type="entry name" value="Glycos_transf_2"/>
    <property type="match status" value="1"/>
</dbReference>
<evidence type="ECO:0000313" key="11">
    <source>
        <dbReference type="EMBL" id="PWB96355.1"/>
    </source>
</evidence>
<feature type="transmembrane region" description="Helical" evidence="9">
    <location>
        <begin position="235"/>
        <end position="262"/>
    </location>
</feature>
<dbReference type="Proteomes" id="UP000244978">
    <property type="component" value="Unassembled WGS sequence"/>
</dbReference>
<evidence type="ECO:0000256" key="8">
    <source>
        <dbReference type="ARBA" id="ARBA00023136"/>
    </source>
</evidence>
<reference evidence="12" key="1">
    <citation type="submission" date="2018-04" db="EMBL/GenBank/DDBJ databases">
        <authorList>
            <person name="Liu S."/>
            <person name="Wang Z."/>
            <person name="Li J."/>
        </authorList>
    </citation>
    <scope>NUCLEOTIDE SEQUENCE [LARGE SCALE GENOMIC DNA]</scope>
    <source>
        <strain evidence="12">S1194</strain>
    </source>
</reference>
<dbReference type="AlphaFoldDB" id="A0A2U1SXJ9"/>
<keyword evidence="7 9" id="KW-1133">Transmembrane helix</keyword>
<dbReference type="SUPFAM" id="SSF53448">
    <property type="entry name" value="Nucleotide-diphospho-sugar transferases"/>
    <property type="match status" value="1"/>
</dbReference>
<organism evidence="11 12">
    <name type="scientific">Homoserinimonas hongtaonis</name>
    <dbReference type="NCBI Taxonomy" id="2079791"/>
    <lineage>
        <taxon>Bacteria</taxon>
        <taxon>Bacillati</taxon>
        <taxon>Actinomycetota</taxon>
        <taxon>Actinomycetes</taxon>
        <taxon>Micrococcales</taxon>
        <taxon>Microbacteriaceae</taxon>
        <taxon>Homoserinimonas</taxon>
    </lineage>
</organism>
<evidence type="ECO:0000256" key="2">
    <source>
        <dbReference type="ARBA" id="ARBA00022475"/>
    </source>
</evidence>
<keyword evidence="6" id="KW-0448">Lipopolysaccharide biosynthesis</keyword>
<comment type="caution">
    <text evidence="11">The sequence shown here is derived from an EMBL/GenBank/DDBJ whole genome shotgun (WGS) entry which is preliminary data.</text>
</comment>
<keyword evidence="3 11" id="KW-0328">Glycosyltransferase</keyword>
<feature type="domain" description="Glycosyltransferase 2-like" evidence="10">
    <location>
        <begin position="5"/>
        <end position="132"/>
    </location>
</feature>
<proteinExistence type="inferred from homology"/>
<evidence type="ECO:0000256" key="9">
    <source>
        <dbReference type="SAM" id="Phobius"/>
    </source>
</evidence>
<feature type="transmembrane region" description="Helical" evidence="9">
    <location>
        <begin position="274"/>
        <end position="295"/>
    </location>
</feature>
<evidence type="ECO:0000256" key="6">
    <source>
        <dbReference type="ARBA" id="ARBA00022985"/>
    </source>
</evidence>
<evidence type="ECO:0000256" key="7">
    <source>
        <dbReference type="ARBA" id="ARBA00022989"/>
    </source>
</evidence>
<dbReference type="Gene3D" id="3.90.550.10">
    <property type="entry name" value="Spore Coat Polysaccharide Biosynthesis Protein SpsA, Chain A"/>
    <property type="match status" value="1"/>
</dbReference>
<comment type="similarity">
    <text evidence="1">Belongs to the glycosyltransferase 2 family.</text>
</comment>
<keyword evidence="2" id="KW-1003">Cell membrane</keyword>
<dbReference type="InterPro" id="IPR029044">
    <property type="entry name" value="Nucleotide-diphossugar_trans"/>
</dbReference>
<keyword evidence="5 9" id="KW-0812">Transmembrane</keyword>
<keyword evidence="4 11" id="KW-0808">Transferase</keyword>
<name>A0A2U1SXJ9_9MICO</name>
<keyword evidence="12" id="KW-1185">Reference proteome</keyword>
<evidence type="ECO:0000256" key="1">
    <source>
        <dbReference type="ARBA" id="ARBA00006739"/>
    </source>
</evidence>
<evidence type="ECO:0000313" key="12">
    <source>
        <dbReference type="Proteomes" id="UP000244978"/>
    </source>
</evidence>
<dbReference type="PANTHER" id="PTHR48090:SF3">
    <property type="entry name" value="UNDECAPRENYL-PHOSPHATE 4-DEOXY-4-FORMAMIDO-L-ARABINOSE TRANSFERASE"/>
    <property type="match status" value="1"/>
</dbReference>